<evidence type="ECO:0000313" key="2">
    <source>
        <dbReference type="EMBL" id="GIE16248.1"/>
    </source>
</evidence>
<evidence type="ECO:0000313" key="3">
    <source>
        <dbReference type="Proteomes" id="UP000598174"/>
    </source>
</evidence>
<dbReference type="InterPro" id="IPR007138">
    <property type="entry name" value="ABM_dom"/>
</dbReference>
<dbReference type="InterPro" id="IPR011008">
    <property type="entry name" value="Dimeric_a/b-barrel"/>
</dbReference>
<reference evidence="2" key="1">
    <citation type="submission" date="2021-01" db="EMBL/GenBank/DDBJ databases">
        <title>Whole genome shotgun sequence of Actinoplanes ferrugineus NBRC 15555.</title>
        <authorList>
            <person name="Komaki H."/>
            <person name="Tamura T."/>
        </authorList>
    </citation>
    <scope>NUCLEOTIDE SEQUENCE</scope>
    <source>
        <strain evidence="2">NBRC 15555</strain>
    </source>
</reference>
<comment type="caution">
    <text evidence="2">The sequence shown here is derived from an EMBL/GenBank/DDBJ whole genome shotgun (WGS) entry which is preliminary data.</text>
</comment>
<dbReference type="EMBL" id="BOMM01000080">
    <property type="protein sequence ID" value="GIE16248.1"/>
    <property type="molecule type" value="Genomic_DNA"/>
</dbReference>
<organism evidence="2 3">
    <name type="scientific">Paractinoplanes ferrugineus</name>
    <dbReference type="NCBI Taxonomy" id="113564"/>
    <lineage>
        <taxon>Bacteria</taxon>
        <taxon>Bacillati</taxon>
        <taxon>Actinomycetota</taxon>
        <taxon>Actinomycetes</taxon>
        <taxon>Micromonosporales</taxon>
        <taxon>Micromonosporaceae</taxon>
        <taxon>Paractinoplanes</taxon>
    </lineage>
</organism>
<dbReference type="Gene3D" id="3.30.70.100">
    <property type="match status" value="1"/>
</dbReference>
<evidence type="ECO:0000259" key="1">
    <source>
        <dbReference type="PROSITE" id="PS51725"/>
    </source>
</evidence>
<keyword evidence="3" id="KW-1185">Reference proteome</keyword>
<feature type="domain" description="ABM" evidence="1">
    <location>
        <begin position="2"/>
        <end position="90"/>
    </location>
</feature>
<dbReference type="Pfam" id="PF03992">
    <property type="entry name" value="ABM"/>
    <property type="match status" value="1"/>
</dbReference>
<dbReference type="RefSeq" id="WP_203822589.1">
    <property type="nucleotide sequence ID" value="NZ_BAAABP010000012.1"/>
</dbReference>
<name>A0A919MHW3_9ACTN</name>
<dbReference type="AlphaFoldDB" id="A0A919MHW3"/>
<gene>
    <name evidence="2" type="ORF">Afe05nite_80880</name>
</gene>
<sequence>MVRTVLSMLVRAGSEAEFERIWRAAAAEIALWPGCRGQTLLRDAAEPRQFVISSDWDDRSALRLFEGSSVRRQLSAGLDPLREKSAKNVFSVVTTVGGDVRERSTLP</sequence>
<protein>
    <recommendedName>
        <fullName evidence="1">ABM domain-containing protein</fullName>
    </recommendedName>
</protein>
<accession>A0A919MHW3</accession>
<dbReference type="Proteomes" id="UP000598174">
    <property type="component" value="Unassembled WGS sequence"/>
</dbReference>
<dbReference type="SUPFAM" id="SSF54909">
    <property type="entry name" value="Dimeric alpha+beta barrel"/>
    <property type="match status" value="1"/>
</dbReference>
<dbReference type="PROSITE" id="PS51725">
    <property type="entry name" value="ABM"/>
    <property type="match status" value="1"/>
</dbReference>
<proteinExistence type="predicted"/>